<gene>
    <name evidence="2" type="ORF">FFLO_05345</name>
</gene>
<evidence type="ECO:0000256" key="1">
    <source>
        <dbReference type="SAM" id="MobiDB-lite"/>
    </source>
</evidence>
<sequence>MSQPPLTPSYLRSLPSIRQRSSLVYSLARQDKLQHFTLHEDKLDTVVDYCIRVIKRDYGEDYEKIPGHSRWRHFVTPQRGDLLGEVIEGWQGEEKGEGQGVGRLSYMHHFGQLSTAGAGPTWKYLYEPTGELIGRSEGLAVASLDMFLSGAFSSSSSASSTSSSNSTSTSNSNGANKDKELRVDSIALKNLTTQTIRSGLQGETMTGLEGRAGLLIRLGEALEARPEVFKDPQGVFRPGNMVDYLYPDSTNETQTSTSTETEPTGSATKKIQVGKLWEVVMDGFGPIWPSSERTNLEGVSLGDAWKCGVLAQEEPEVGDAAGIVPFHKLSQWMTYSLMEPLQKILGVEIEGVEQMTGLPEYRNGGLLLDLGFLVLKNNKFGEWHRSAKYDTPPSTPSERWTPRETVDSQTVIEWRALTVIALDKIAQRIREKLNAPDLSTAQVLEAATWKAGREVAKELREGGGPPIEIVSDGTVF</sequence>
<keyword evidence="3" id="KW-1185">Reference proteome</keyword>
<feature type="region of interest" description="Disordered" evidence="1">
    <location>
        <begin position="155"/>
        <end position="181"/>
    </location>
</feature>
<reference evidence="2" key="1">
    <citation type="submission" date="2020-04" db="EMBL/GenBank/DDBJ databases">
        <title>Analysis of mating type loci in Filobasidium floriforme.</title>
        <authorList>
            <person name="Nowrousian M."/>
        </authorList>
    </citation>
    <scope>NUCLEOTIDE SEQUENCE</scope>
    <source>
        <strain evidence="2">CBS 6242</strain>
    </source>
</reference>
<evidence type="ECO:0000313" key="2">
    <source>
        <dbReference type="EMBL" id="KAG7529897.1"/>
    </source>
</evidence>
<comment type="caution">
    <text evidence="2">The sequence shown here is derived from an EMBL/GenBank/DDBJ whole genome shotgun (WGS) entry which is preliminary data.</text>
</comment>
<dbReference type="Proteomes" id="UP000812966">
    <property type="component" value="Unassembled WGS sequence"/>
</dbReference>
<dbReference type="InterPro" id="IPR012469">
    <property type="entry name" value="DUF1688"/>
</dbReference>
<name>A0A8K0JMK6_9TREE</name>
<dbReference type="EMBL" id="JABELV010000132">
    <property type="protein sequence ID" value="KAG7529897.1"/>
    <property type="molecule type" value="Genomic_DNA"/>
</dbReference>
<dbReference type="Pfam" id="PF07958">
    <property type="entry name" value="DUF1688"/>
    <property type="match status" value="1"/>
</dbReference>
<proteinExistence type="predicted"/>
<feature type="compositionally biased region" description="Low complexity" evidence="1">
    <location>
        <begin position="155"/>
        <end position="173"/>
    </location>
</feature>
<protein>
    <recommendedName>
        <fullName evidence="4">DUF1688-domain-containing protein</fullName>
    </recommendedName>
</protein>
<evidence type="ECO:0000313" key="3">
    <source>
        <dbReference type="Proteomes" id="UP000812966"/>
    </source>
</evidence>
<dbReference type="PANTHER" id="PTHR31687">
    <property type="match status" value="1"/>
</dbReference>
<accession>A0A8K0JMK6</accession>
<evidence type="ECO:0008006" key="4">
    <source>
        <dbReference type="Google" id="ProtNLM"/>
    </source>
</evidence>
<dbReference type="AlphaFoldDB" id="A0A8K0JMK6"/>
<dbReference type="PANTHER" id="PTHR31687:SF3">
    <property type="entry name" value="PROTEIN URG3"/>
    <property type="match status" value="1"/>
</dbReference>
<organism evidence="2 3">
    <name type="scientific">Filobasidium floriforme</name>
    <dbReference type="NCBI Taxonomy" id="5210"/>
    <lineage>
        <taxon>Eukaryota</taxon>
        <taxon>Fungi</taxon>
        <taxon>Dikarya</taxon>
        <taxon>Basidiomycota</taxon>
        <taxon>Agaricomycotina</taxon>
        <taxon>Tremellomycetes</taxon>
        <taxon>Filobasidiales</taxon>
        <taxon>Filobasidiaceae</taxon>
        <taxon>Filobasidium</taxon>
    </lineage>
</organism>